<accession>A0A9N7MPC7</accession>
<gene>
    <name evidence="2" type="ORF">SHERM_12612</name>
</gene>
<dbReference type="EMBL" id="CACSLK010008833">
    <property type="protein sequence ID" value="CAA0811561.1"/>
    <property type="molecule type" value="Genomic_DNA"/>
</dbReference>
<keyword evidence="3" id="KW-1185">Reference proteome</keyword>
<feature type="non-terminal residue" evidence="2">
    <location>
        <position position="149"/>
    </location>
</feature>
<evidence type="ECO:0000313" key="2">
    <source>
        <dbReference type="EMBL" id="CAA0811561.1"/>
    </source>
</evidence>
<name>A0A9N7MPC7_STRHE</name>
<reference evidence="2" key="1">
    <citation type="submission" date="2019-12" db="EMBL/GenBank/DDBJ databases">
        <authorList>
            <person name="Scholes J."/>
        </authorList>
    </citation>
    <scope>NUCLEOTIDE SEQUENCE</scope>
</reference>
<evidence type="ECO:0000256" key="1">
    <source>
        <dbReference type="SAM" id="MobiDB-lite"/>
    </source>
</evidence>
<protein>
    <submittedName>
        <fullName evidence="2">Uncharacterized protein</fullName>
    </submittedName>
</protein>
<feature type="non-terminal residue" evidence="2">
    <location>
        <position position="1"/>
    </location>
</feature>
<feature type="region of interest" description="Disordered" evidence="1">
    <location>
        <begin position="1"/>
        <end position="24"/>
    </location>
</feature>
<evidence type="ECO:0000313" key="3">
    <source>
        <dbReference type="Proteomes" id="UP001153555"/>
    </source>
</evidence>
<dbReference type="Proteomes" id="UP001153555">
    <property type="component" value="Unassembled WGS sequence"/>
</dbReference>
<feature type="compositionally biased region" description="Polar residues" evidence="1">
    <location>
        <begin position="9"/>
        <end position="24"/>
    </location>
</feature>
<sequence length="149" mass="16507">NLVRYPSAESATASHHGWDSSNSQSVLRVRAQNSTIGSAPAAHGRRSRAIATIHLPHRTDSTWHSEPSLALHLIELEILHCIVKPRVGVGSVNVESTSLGLSTRGWSWMFETCDRCSYSSFYSYPYSMWFRSYACLGFSRLGGGCNIPF</sequence>
<comment type="caution">
    <text evidence="2">The sequence shown here is derived from an EMBL/GenBank/DDBJ whole genome shotgun (WGS) entry which is preliminary data.</text>
</comment>
<organism evidence="2 3">
    <name type="scientific">Striga hermonthica</name>
    <name type="common">Purple witchweed</name>
    <name type="synonym">Buchnera hermonthica</name>
    <dbReference type="NCBI Taxonomy" id="68872"/>
    <lineage>
        <taxon>Eukaryota</taxon>
        <taxon>Viridiplantae</taxon>
        <taxon>Streptophyta</taxon>
        <taxon>Embryophyta</taxon>
        <taxon>Tracheophyta</taxon>
        <taxon>Spermatophyta</taxon>
        <taxon>Magnoliopsida</taxon>
        <taxon>eudicotyledons</taxon>
        <taxon>Gunneridae</taxon>
        <taxon>Pentapetalae</taxon>
        <taxon>asterids</taxon>
        <taxon>lamiids</taxon>
        <taxon>Lamiales</taxon>
        <taxon>Orobanchaceae</taxon>
        <taxon>Buchnereae</taxon>
        <taxon>Striga</taxon>
    </lineage>
</organism>
<proteinExistence type="predicted"/>
<dbReference type="AlphaFoldDB" id="A0A9N7MPC7"/>